<dbReference type="EMBL" id="ML977141">
    <property type="protein sequence ID" value="KAF1990721.1"/>
    <property type="molecule type" value="Genomic_DNA"/>
</dbReference>
<dbReference type="InterPro" id="IPR005829">
    <property type="entry name" value="Sugar_transporter_CS"/>
</dbReference>
<dbReference type="PROSITE" id="PS00217">
    <property type="entry name" value="SUGAR_TRANSPORT_2"/>
    <property type="match status" value="1"/>
</dbReference>
<dbReference type="NCBIfam" id="TIGR00887">
    <property type="entry name" value="2A0109"/>
    <property type="match status" value="1"/>
</dbReference>
<reference evidence="10" key="1">
    <citation type="journal article" date="2020" name="Stud. Mycol.">
        <title>101 Dothideomycetes genomes: a test case for predicting lifestyles and emergence of pathogens.</title>
        <authorList>
            <person name="Haridas S."/>
            <person name="Albert R."/>
            <person name="Binder M."/>
            <person name="Bloem J."/>
            <person name="Labutti K."/>
            <person name="Salamov A."/>
            <person name="Andreopoulos B."/>
            <person name="Baker S."/>
            <person name="Barry K."/>
            <person name="Bills G."/>
            <person name="Bluhm B."/>
            <person name="Cannon C."/>
            <person name="Castanera R."/>
            <person name="Culley D."/>
            <person name="Daum C."/>
            <person name="Ezra D."/>
            <person name="Gonzalez J."/>
            <person name="Henrissat B."/>
            <person name="Kuo A."/>
            <person name="Liang C."/>
            <person name="Lipzen A."/>
            <person name="Lutzoni F."/>
            <person name="Magnuson J."/>
            <person name="Mondo S."/>
            <person name="Nolan M."/>
            <person name="Ohm R."/>
            <person name="Pangilinan J."/>
            <person name="Park H.-J."/>
            <person name="Ramirez L."/>
            <person name="Alfaro M."/>
            <person name="Sun H."/>
            <person name="Tritt A."/>
            <person name="Yoshinaga Y."/>
            <person name="Zwiers L.-H."/>
            <person name="Turgeon B."/>
            <person name="Goodwin S."/>
            <person name="Spatafora J."/>
            <person name="Crous P."/>
            <person name="Grigoriev I."/>
        </authorList>
    </citation>
    <scope>NUCLEOTIDE SEQUENCE</scope>
    <source>
        <strain evidence="10">CBS 113979</strain>
    </source>
</reference>
<keyword evidence="2" id="KW-0813">Transport</keyword>
<feature type="transmembrane region" description="Helical" evidence="8">
    <location>
        <begin position="466"/>
        <end position="490"/>
    </location>
</feature>
<gene>
    <name evidence="10" type="ORF">K402DRAFT_324574</name>
</gene>
<feature type="transmembrane region" description="Helical" evidence="8">
    <location>
        <begin position="406"/>
        <end position="428"/>
    </location>
</feature>
<sequence>MDRRRLSEARNLAAALRQEPGQPGTPGSPPPPPPPKLHFAKIGSSAYHDVPDVYRHITDPNEKRRLALAEIDKAPLGWYHVRMVVVTGVGFFTDAYSIFAINLTTIMFGIVFWQHSNGGRIPHDADVGIKVATAIGTIIGQIGFGFLTDVVGRKKMYGVELMIIIFSTLVQAMISPSYAVSFTGVMVFWRVIMGLGVGGDYPMSVVITSEFANTRWRGSMVGAVFAQQGFGQFAAAIITLIVTVANKSTLIQATGLDHCNADCLKAVDTMWRIIIGFGGVPGWFAVYYRLTIPETPRYTFDVLRNVEKASADARWYRSGRYGEAKTDEVLQATTMRDMRQYNGTRKPTVLEALRYFACWRNGLILFGTAGSWMMLDVAFYGINLNSSQILSTMGFAQMETKNLYEMLYNMAVGQLVLICAGAIPGYWATVLTIDWLGRKTIQIGGFAILTLLFAVIGFHFDNLSKQSLIVLYVFCQFFFNFGPNATTFIYPGELFPTRVRGTGAGISAAAGKVGAVLAQVVFAPMAKRGATPENHDPWLNRLMQIFALFMLCGLLTSLLLPETKRKTLEELAGERDDKPVYELKFVCNFFRQDDGERARGWRNLRQYSFLPAFWRLRGKMRKRRRNDEEDESEQMSESEEGTYVDSSRPSPNVQANTVDMVFVV</sequence>
<feature type="region of interest" description="Disordered" evidence="7">
    <location>
        <begin position="15"/>
        <end position="35"/>
    </location>
</feature>
<dbReference type="PANTHER" id="PTHR24064">
    <property type="entry name" value="SOLUTE CARRIER FAMILY 22 MEMBER"/>
    <property type="match status" value="1"/>
</dbReference>
<feature type="transmembrane region" description="Helical" evidence="8">
    <location>
        <begin position="440"/>
        <end position="460"/>
    </location>
</feature>
<feature type="transmembrane region" description="Helical" evidence="8">
    <location>
        <begin position="542"/>
        <end position="560"/>
    </location>
</feature>
<feature type="compositionally biased region" description="Pro residues" evidence="7">
    <location>
        <begin position="26"/>
        <end position="35"/>
    </location>
</feature>
<evidence type="ECO:0000259" key="9">
    <source>
        <dbReference type="PROSITE" id="PS50850"/>
    </source>
</evidence>
<dbReference type="OrthoDB" id="433512at2759"/>
<dbReference type="InterPro" id="IPR004738">
    <property type="entry name" value="Phos_permease"/>
</dbReference>
<feature type="compositionally biased region" description="Acidic residues" evidence="7">
    <location>
        <begin position="628"/>
        <end position="642"/>
    </location>
</feature>
<comment type="subcellular location">
    <subcellularLocation>
        <location evidence="1">Membrane</location>
        <topology evidence="1">Multi-pass membrane protein</topology>
    </subcellularLocation>
</comment>
<dbReference type="Pfam" id="PF00083">
    <property type="entry name" value="Sugar_tr"/>
    <property type="match status" value="1"/>
</dbReference>
<evidence type="ECO:0000256" key="1">
    <source>
        <dbReference type="ARBA" id="ARBA00004141"/>
    </source>
</evidence>
<feature type="domain" description="Major facilitator superfamily (MFS) profile" evidence="9">
    <location>
        <begin position="83"/>
        <end position="565"/>
    </location>
</feature>
<evidence type="ECO:0000313" key="10">
    <source>
        <dbReference type="EMBL" id="KAF1990721.1"/>
    </source>
</evidence>
<dbReference type="InterPro" id="IPR020846">
    <property type="entry name" value="MFS_dom"/>
</dbReference>
<evidence type="ECO:0000256" key="6">
    <source>
        <dbReference type="ARBA" id="ARBA00023136"/>
    </source>
</evidence>
<evidence type="ECO:0000256" key="8">
    <source>
        <dbReference type="SAM" id="Phobius"/>
    </source>
</evidence>
<proteinExistence type="predicted"/>
<feature type="compositionally biased region" description="Polar residues" evidence="7">
    <location>
        <begin position="644"/>
        <end position="656"/>
    </location>
</feature>
<feature type="transmembrane region" description="Helical" evidence="8">
    <location>
        <begin position="187"/>
        <end position="208"/>
    </location>
</feature>
<feature type="transmembrane region" description="Helical" evidence="8">
    <location>
        <begin position="363"/>
        <end position="382"/>
    </location>
</feature>
<dbReference type="GO" id="GO:0016020">
    <property type="term" value="C:membrane"/>
    <property type="evidence" value="ECO:0007669"/>
    <property type="project" value="UniProtKB-SubCell"/>
</dbReference>
<evidence type="ECO:0000256" key="3">
    <source>
        <dbReference type="ARBA" id="ARBA00022592"/>
    </source>
</evidence>
<feature type="transmembrane region" description="Helical" evidence="8">
    <location>
        <begin position="127"/>
        <end position="147"/>
    </location>
</feature>
<dbReference type="Proteomes" id="UP000800041">
    <property type="component" value="Unassembled WGS sequence"/>
</dbReference>
<keyword evidence="11" id="KW-1185">Reference proteome</keyword>
<keyword evidence="4 8" id="KW-0812">Transmembrane</keyword>
<evidence type="ECO:0000256" key="4">
    <source>
        <dbReference type="ARBA" id="ARBA00022692"/>
    </source>
</evidence>
<dbReference type="GO" id="GO:0005315">
    <property type="term" value="F:phosphate transmembrane transporter activity"/>
    <property type="evidence" value="ECO:0007669"/>
    <property type="project" value="InterPro"/>
</dbReference>
<dbReference type="GO" id="GO:0006817">
    <property type="term" value="P:phosphate ion transport"/>
    <property type="evidence" value="ECO:0007669"/>
    <property type="project" value="UniProtKB-KW"/>
</dbReference>
<dbReference type="SUPFAM" id="SSF103473">
    <property type="entry name" value="MFS general substrate transporter"/>
    <property type="match status" value="1"/>
</dbReference>
<protein>
    <submittedName>
        <fullName evidence="10">Phosphate permease</fullName>
    </submittedName>
</protein>
<organism evidence="10 11">
    <name type="scientific">Aulographum hederae CBS 113979</name>
    <dbReference type="NCBI Taxonomy" id="1176131"/>
    <lineage>
        <taxon>Eukaryota</taxon>
        <taxon>Fungi</taxon>
        <taxon>Dikarya</taxon>
        <taxon>Ascomycota</taxon>
        <taxon>Pezizomycotina</taxon>
        <taxon>Dothideomycetes</taxon>
        <taxon>Pleosporomycetidae</taxon>
        <taxon>Aulographales</taxon>
        <taxon>Aulographaceae</taxon>
    </lineage>
</organism>
<feature type="transmembrane region" description="Helical" evidence="8">
    <location>
        <begin position="502"/>
        <end position="522"/>
    </location>
</feature>
<feature type="transmembrane region" description="Helical" evidence="8">
    <location>
        <begin position="220"/>
        <end position="245"/>
    </location>
</feature>
<keyword evidence="5 8" id="KW-1133">Transmembrane helix</keyword>
<dbReference type="CDD" id="cd17364">
    <property type="entry name" value="MFS_PhT"/>
    <property type="match status" value="1"/>
</dbReference>
<dbReference type="InterPro" id="IPR036259">
    <property type="entry name" value="MFS_trans_sf"/>
</dbReference>
<feature type="transmembrane region" description="Helical" evidence="8">
    <location>
        <begin position="270"/>
        <end position="290"/>
    </location>
</feature>
<dbReference type="AlphaFoldDB" id="A0A6G1HBX9"/>
<evidence type="ECO:0000256" key="2">
    <source>
        <dbReference type="ARBA" id="ARBA00022448"/>
    </source>
</evidence>
<evidence type="ECO:0000313" key="11">
    <source>
        <dbReference type="Proteomes" id="UP000800041"/>
    </source>
</evidence>
<evidence type="ECO:0000256" key="5">
    <source>
        <dbReference type="ARBA" id="ARBA00022989"/>
    </source>
</evidence>
<accession>A0A6G1HBX9</accession>
<dbReference type="Gene3D" id="1.20.1250.20">
    <property type="entry name" value="MFS general substrate transporter like domains"/>
    <property type="match status" value="2"/>
</dbReference>
<keyword evidence="6 8" id="KW-0472">Membrane</keyword>
<name>A0A6G1HBX9_9PEZI</name>
<feature type="transmembrane region" description="Helical" evidence="8">
    <location>
        <begin position="83"/>
        <end position="115"/>
    </location>
</feature>
<dbReference type="InterPro" id="IPR005828">
    <property type="entry name" value="MFS_sugar_transport-like"/>
</dbReference>
<feature type="region of interest" description="Disordered" evidence="7">
    <location>
        <begin position="624"/>
        <end position="656"/>
    </location>
</feature>
<dbReference type="PROSITE" id="PS50850">
    <property type="entry name" value="MFS"/>
    <property type="match status" value="1"/>
</dbReference>
<feature type="transmembrane region" description="Helical" evidence="8">
    <location>
        <begin position="159"/>
        <end position="181"/>
    </location>
</feature>
<dbReference type="PROSITE" id="PS00216">
    <property type="entry name" value="SUGAR_TRANSPORT_1"/>
    <property type="match status" value="1"/>
</dbReference>
<keyword evidence="3" id="KW-0592">Phosphate transport</keyword>
<evidence type="ECO:0000256" key="7">
    <source>
        <dbReference type="SAM" id="MobiDB-lite"/>
    </source>
</evidence>